<comment type="caution">
    <text evidence="1">The sequence shown here is derived from an EMBL/GenBank/DDBJ whole genome shotgun (WGS) entry which is preliminary data.</text>
</comment>
<protein>
    <submittedName>
        <fullName evidence="1">Uncharacterized protein</fullName>
    </submittedName>
</protein>
<proteinExistence type="predicted"/>
<dbReference type="EMBL" id="JAUJYN010000002">
    <property type="protein sequence ID" value="KAK1277838.1"/>
    <property type="molecule type" value="Genomic_DNA"/>
</dbReference>
<dbReference type="Proteomes" id="UP001179952">
    <property type="component" value="Unassembled WGS sequence"/>
</dbReference>
<evidence type="ECO:0000313" key="2">
    <source>
        <dbReference type="Proteomes" id="UP001179952"/>
    </source>
</evidence>
<sequence length="99" mass="11094">MNNIYIHIDAYDEYGRIKNNIVDGPPVLVRSFKQALTQAPVAQAPLSWVAPAPTSTRLGKLPSFAPLEDQEKNVVQFETEDFSAWEKRMEQGYCGLHSG</sequence>
<reference evidence="1" key="2">
    <citation type="submission" date="2023-06" db="EMBL/GenBank/DDBJ databases">
        <authorList>
            <person name="Ma L."/>
            <person name="Liu K.-W."/>
            <person name="Li Z."/>
            <person name="Hsiao Y.-Y."/>
            <person name="Qi Y."/>
            <person name="Fu T."/>
            <person name="Tang G."/>
            <person name="Zhang D."/>
            <person name="Sun W.-H."/>
            <person name="Liu D.-K."/>
            <person name="Li Y."/>
            <person name="Chen G.-Z."/>
            <person name="Liu X.-D."/>
            <person name="Liao X.-Y."/>
            <person name="Jiang Y.-T."/>
            <person name="Yu X."/>
            <person name="Hao Y."/>
            <person name="Huang J."/>
            <person name="Zhao X.-W."/>
            <person name="Ke S."/>
            <person name="Chen Y.-Y."/>
            <person name="Wu W.-L."/>
            <person name="Hsu J.-L."/>
            <person name="Lin Y.-F."/>
            <person name="Huang M.-D."/>
            <person name="Li C.-Y."/>
            <person name="Huang L."/>
            <person name="Wang Z.-W."/>
            <person name="Zhao X."/>
            <person name="Zhong W.-Y."/>
            <person name="Peng D.-H."/>
            <person name="Ahmad S."/>
            <person name="Lan S."/>
            <person name="Zhang J.-S."/>
            <person name="Tsai W.-C."/>
            <person name="Van De Peer Y."/>
            <person name="Liu Z.-J."/>
        </authorList>
    </citation>
    <scope>NUCLEOTIDE SEQUENCE</scope>
    <source>
        <strain evidence="1">SCP</strain>
        <tissue evidence="1">Leaves</tissue>
    </source>
</reference>
<organism evidence="1 2">
    <name type="scientific">Acorus gramineus</name>
    <name type="common">Dwarf sweet flag</name>
    <dbReference type="NCBI Taxonomy" id="55184"/>
    <lineage>
        <taxon>Eukaryota</taxon>
        <taxon>Viridiplantae</taxon>
        <taxon>Streptophyta</taxon>
        <taxon>Embryophyta</taxon>
        <taxon>Tracheophyta</taxon>
        <taxon>Spermatophyta</taxon>
        <taxon>Magnoliopsida</taxon>
        <taxon>Liliopsida</taxon>
        <taxon>Acoraceae</taxon>
        <taxon>Acorus</taxon>
    </lineage>
</organism>
<keyword evidence="2" id="KW-1185">Reference proteome</keyword>
<name>A0AAV9BPF3_ACOGR</name>
<gene>
    <name evidence="1" type="ORF">QJS04_geneDACA024738</name>
</gene>
<accession>A0AAV9BPF3</accession>
<evidence type="ECO:0000313" key="1">
    <source>
        <dbReference type="EMBL" id="KAK1277838.1"/>
    </source>
</evidence>
<dbReference type="AlphaFoldDB" id="A0AAV9BPF3"/>
<reference evidence="1" key="1">
    <citation type="journal article" date="2023" name="Nat. Commun.">
        <title>Diploid and tetraploid genomes of Acorus and the evolution of monocots.</title>
        <authorList>
            <person name="Ma L."/>
            <person name="Liu K.W."/>
            <person name="Li Z."/>
            <person name="Hsiao Y.Y."/>
            <person name="Qi Y."/>
            <person name="Fu T."/>
            <person name="Tang G.D."/>
            <person name="Zhang D."/>
            <person name="Sun W.H."/>
            <person name="Liu D.K."/>
            <person name="Li Y."/>
            <person name="Chen G.Z."/>
            <person name="Liu X.D."/>
            <person name="Liao X.Y."/>
            <person name="Jiang Y.T."/>
            <person name="Yu X."/>
            <person name="Hao Y."/>
            <person name="Huang J."/>
            <person name="Zhao X.W."/>
            <person name="Ke S."/>
            <person name="Chen Y.Y."/>
            <person name="Wu W.L."/>
            <person name="Hsu J.L."/>
            <person name="Lin Y.F."/>
            <person name="Huang M.D."/>
            <person name="Li C.Y."/>
            <person name="Huang L."/>
            <person name="Wang Z.W."/>
            <person name="Zhao X."/>
            <person name="Zhong W.Y."/>
            <person name="Peng D.H."/>
            <person name="Ahmad S."/>
            <person name="Lan S."/>
            <person name="Zhang J.S."/>
            <person name="Tsai W.C."/>
            <person name="Van de Peer Y."/>
            <person name="Liu Z.J."/>
        </authorList>
    </citation>
    <scope>NUCLEOTIDE SEQUENCE</scope>
    <source>
        <strain evidence="1">SCP</strain>
    </source>
</reference>